<name>A0A9Q8P2T0_PASFU</name>
<comment type="subcellular location">
    <subcellularLocation>
        <location evidence="2">Cytoplasm</location>
    </subcellularLocation>
    <subcellularLocation>
        <location evidence="1">Nucleus</location>
    </subcellularLocation>
</comment>
<feature type="compositionally biased region" description="Polar residues" evidence="6">
    <location>
        <begin position="647"/>
        <end position="660"/>
    </location>
</feature>
<evidence type="ECO:0000256" key="6">
    <source>
        <dbReference type="SAM" id="MobiDB-lite"/>
    </source>
</evidence>
<feature type="compositionally biased region" description="Low complexity" evidence="6">
    <location>
        <begin position="434"/>
        <end position="455"/>
    </location>
</feature>
<keyword evidence="9" id="KW-1185">Reference proteome</keyword>
<dbReference type="AlphaFoldDB" id="A0A9Q8P2T0"/>
<dbReference type="Pfam" id="PF00226">
    <property type="entry name" value="DnaJ"/>
    <property type="match status" value="1"/>
</dbReference>
<dbReference type="RefSeq" id="XP_047755631.1">
    <property type="nucleotide sequence ID" value="XM_047899718.1"/>
</dbReference>
<reference evidence="8" key="1">
    <citation type="submission" date="2021-12" db="EMBL/GenBank/DDBJ databases">
        <authorList>
            <person name="Zaccaron A."/>
            <person name="Stergiopoulos I."/>
        </authorList>
    </citation>
    <scope>NUCLEOTIDE SEQUENCE</scope>
    <source>
        <strain evidence="8">Race5_Kim</strain>
    </source>
</reference>
<dbReference type="OrthoDB" id="10250354at2759"/>
<keyword evidence="4" id="KW-0143">Chaperone</keyword>
<dbReference type="SUPFAM" id="SSF46565">
    <property type="entry name" value="Chaperone J-domain"/>
    <property type="match status" value="1"/>
</dbReference>
<gene>
    <name evidence="8" type="ORF">CLAFUR5_00570</name>
</gene>
<feature type="compositionally biased region" description="Polar residues" evidence="6">
    <location>
        <begin position="485"/>
        <end position="494"/>
    </location>
</feature>
<dbReference type="PANTHER" id="PTHR44313:SF1">
    <property type="entry name" value="DNAJ HOMOLOG SUBFAMILY C MEMBER 17"/>
    <property type="match status" value="1"/>
</dbReference>
<evidence type="ECO:0000256" key="3">
    <source>
        <dbReference type="ARBA" id="ARBA00022490"/>
    </source>
</evidence>
<keyword evidence="3" id="KW-0963">Cytoplasm</keyword>
<dbReference type="KEGG" id="ffu:CLAFUR5_00570"/>
<evidence type="ECO:0000256" key="2">
    <source>
        <dbReference type="ARBA" id="ARBA00004496"/>
    </source>
</evidence>
<feature type="domain" description="J" evidence="7">
    <location>
        <begin position="8"/>
        <end position="76"/>
    </location>
</feature>
<dbReference type="PROSITE" id="PS50076">
    <property type="entry name" value="DNAJ_2"/>
    <property type="match status" value="1"/>
</dbReference>
<feature type="region of interest" description="Disordered" evidence="6">
    <location>
        <begin position="83"/>
        <end position="660"/>
    </location>
</feature>
<dbReference type="Gene3D" id="1.10.287.110">
    <property type="entry name" value="DnaJ domain"/>
    <property type="match status" value="1"/>
</dbReference>
<dbReference type="InterPro" id="IPR018253">
    <property type="entry name" value="DnaJ_domain_CS"/>
</dbReference>
<organism evidence="8 9">
    <name type="scientific">Passalora fulva</name>
    <name type="common">Tomato leaf mold</name>
    <name type="synonym">Cladosporium fulvum</name>
    <dbReference type="NCBI Taxonomy" id="5499"/>
    <lineage>
        <taxon>Eukaryota</taxon>
        <taxon>Fungi</taxon>
        <taxon>Dikarya</taxon>
        <taxon>Ascomycota</taxon>
        <taxon>Pezizomycotina</taxon>
        <taxon>Dothideomycetes</taxon>
        <taxon>Dothideomycetidae</taxon>
        <taxon>Mycosphaerellales</taxon>
        <taxon>Mycosphaerellaceae</taxon>
        <taxon>Fulvia</taxon>
    </lineage>
</organism>
<dbReference type="PROSITE" id="PS00636">
    <property type="entry name" value="DNAJ_1"/>
    <property type="match status" value="1"/>
</dbReference>
<dbReference type="EMBL" id="CP090163">
    <property type="protein sequence ID" value="UJO11265.1"/>
    <property type="molecule type" value="Genomic_DNA"/>
</dbReference>
<reference evidence="8" key="2">
    <citation type="journal article" date="2022" name="Microb. Genom.">
        <title>A chromosome-scale genome assembly of the tomato pathogen Cladosporium fulvum reveals a compartmentalized genome architecture and the presence of a dispensable chromosome.</title>
        <authorList>
            <person name="Zaccaron A.Z."/>
            <person name="Chen L.H."/>
            <person name="Samaras A."/>
            <person name="Stergiopoulos I."/>
        </authorList>
    </citation>
    <scope>NUCLEOTIDE SEQUENCE</scope>
    <source>
        <strain evidence="8">Race5_Kim</strain>
    </source>
</reference>
<feature type="compositionally biased region" description="Basic and acidic residues" evidence="6">
    <location>
        <begin position="224"/>
        <end position="247"/>
    </location>
</feature>
<evidence type="ECO:0000313" key="8">
    <source>
        <dbReference type="EMBL" id="UJO11265.1"/>
    </source>
</evidence>
<dbReference type="InterPro" id="IPR052094">
    <property type="entry name" value="Pre-mRNA-splicing_ERAD"/>
</dbReference>
<dbReference type="GO" id="GO:0000390">
    <property type="term" value="P:spliceosomal complex disassembly"/>
    <property type="evidence" value="ECO:0007669"/>
    <property type="project" value="TreeGrafter"/>
</dbReference>
<dbReference type="CDD" id="cd06257">
    <property type="entry name" value="DnaJ"/>
    <property type="match status" value="1"/>
</dbReference>
<dbReference type="PANTHER" id="PTHR44313">
    <property type="entry name" value="DNAJ HOMOLOG SUBFAMILY C MEMBER 17"/>
    <property type="match status" value="1"/>
</dbReference>
<dbReference type="PRINTS" id="PR00625">
    <property type="entry name" value="JDOMAIN"/>
</dbReference>
<sequence>MGSPLPPDPYLALGVPKDATTANIKTAHRKLVLKCHPDKVTDPAAKEEASDKFHKIQTAYELLVDEDRRARYDAQLRLAELRKEAMERQGGSGSRATESRSAPSPYKTSHEPMPRSGHGTRSSERVAPQYEERKPSYAAAESYFDPPPRPTARKESEYERSSRRSGHDVKEKEKPRGFFSRSTKENERDRRKEKARKAEKDTRKDRDRKHTPYAEDDSESGESEYARWAKEVRDHDEERKAKEEYYNKARQQQQAADDYHDDRTRKMFSASNDARDYIQQSMRSRQRPDSERRPSPVRMSSSRDNTDYLKGRDGRPAAVRKVSERPKLATRDSERKTSSRRAERRTSADGIAEEREERKAAPALNHAKSSPADIRLPTEKTRSYSLQPDADVAQEISQLRRAETMPYGKASRTEQSAPYKRPDARQTEMSEGLPTPAATPGATPDHSGAAAAAKSSKYRYGRQYADDEEYPTPDGYRTELRSPETRQPSGSTRPAYTRKVTRSPSPVKDVRDRETRHPREDRERPRTTSARYPDTTRPPLQPSRTTSYVYTPGQGVEPTAYGRQRPGDERDRSPRETVMPPLHTDIRNESRPTSGSPRQKYGAYAPPEDNPRESVRYAPRMRPEDLKVRSGQGYSRQHSSDRPPLSRNGSGNTIHTGVRA</sequence>
<dbReference type="Proteomes" id="UP000756132">
    <property type="component" value="Chromosome 1"/>
</dbReference>
<proteinExistence type="predicted"/>
<feature type="compositionally biased region" description="Basic and acidic residues" evidence="6">
    <location>
        <begin position="152"/>
        <end position="213"/>
    </location>
</feature>
<dbReference type="GeneID" id="71980448"/>
<dbReference type="InterPro" id="IPR036869">
    <property type="entry name" value="J_dom_sf"/>
</dbReference>
<keyword evidence="5" id="KW-0539">Nucleus</keyword>
<dbReference type="OMA" id="PPDIDPY"/>
<evidence type="ECO:0000256" key="1">
    <source>
        <dbReference type="ARBA" id="ARBA00004123"/>
    </source>
</evidence>
<feature type="compositionally biased region" description="Basic and acidic residues" evidence="6">
    <location>
        <begin position="609"/>
        <end position="628"/>
    </location>
</feature>
<dbReference type="InterPro" id="IPR001623">
    <property type="entry name" value="DnaJ_domain"/>
</dbReference>
<evidence type="ECO:0000256" key="4">
    <source>
        <dbReference type="ARBA" id="ARBA00023186"/>
    </source>
</evidence>
<evidence type="ECO:0000259" key="7">
    <source>
        <dbReference type="PROSITE" id="PS50076"/>
    </source>
</evidence>
<evidence type="ECO:0000256" key="5">
    <source>
        <dbReference type="ARBA" id="ARBA00023242"/>
    </source>
</evidence>
<protein>
    <recommendedName>
        <fullName evidence="7">J domain-containing protein</fullName>
    </recommendedName>
</protein>
<feature type="compositionally biased region" description="Basic and acidic residues" evidence="6">
    <location>
        <begin position="304"/>
        <end position="360"/>
    </location>
</feature>
<dbReference type="SMART" id="SM00271">
    <property type="entry name" value="DnaJ"/>
    <property type="match status" value="1"/>
</dbReference>
<dbReference type="GO" id="GO:0005737">
    <property type="term" value="C:cytoplasm"/>
    <property type="evidence" value="ECO:0007669"/>
    <property type="project" value="UniProtKB-SubCell"/>
</dbReference>
<dbReference type="GO" id="GO:0005681">
    <property type="term" value="C:spliceosomal complex"/>
    <property type="evidence" value="ECO:0007669"/>
    <property type="project" value="TreeGrafter"/>
</dbReference>
<feature type="compositionally biased region" description="Basic and acidic residues" evidence="6">
    <location>
        <begin position="565"/>
        <end position="575"/>
    </location>
</feature>
<feature type="compositionally biased region" description="Basic and acidic residues" evidence="6">
    <location>
        <begin position="508"/>
        <end position="526"/>
    </location>
</feature>
<accession>A0A9Q8P2T0</accession>
<evidence type="ECO:0000313" key="9">
    <source>
        <dbReference type="Proteomes" id="UP000756132"/>
    </source>
</evidence>